<dbReference type="EMBL" id="CAADRP010001532">
    <property type="protein sequence ID" value="VFU39786.1"/>
    <property type="molecule type" value="Genomic_DNA"/>
</dbReference>
<feature type="transmembrane region" description="Helical" evidence="14">
    <location>
        <begin position="459"/>
        <end position="479"/>
    </location>
</feature>
<dbReference type="SUPFAM" id="SSF50182">
    <property type="entry name" value="Sm-like ribonucleoproteins"/>
    <property type="match status" value="1"/>
</dbReference>
<keyword evidence="5 14" id="KW-0812">Transmembrane</keyword>
<dbReference type="GO" id="GO:0006820">
    <property type="term" value="P:monoatomic anion transport"/>
    <property type="evidence" value="ECO:0007669"/>
    <property type="project" value="TreeGrafter"/>
</dbReference>
<feature type="compositionally biased region" description="Acidic residues" evidence="13">
    <location>
        <begin position="90"/>
        <end position="112"/>
    </location>
</feature>
<evidence type="ECO:0000313" key="16">
    <source>
        <dbReference type="EMBL" id="VFU39786.1"/>
    </source>
</evidence>
<evidence type="ECO:0000256" key="5">
    <source>
        <dbReference type="ARBA" id="ARBA00022692"/>
    </source>
</evidence>
<feature type="domain" description="Mechanosensitive ion channel MscS" evidence="15">
    <location>
        <begin position="503"/>
        <end position="568"/>
    </location>
</feature>
<evidence type="ECO:0000256" key="6">
    <source>
        <dbReference type="ARBA" id="ARBA00022729"/>
    </source>
</evidence>
<evidence type="ECO:0000256" key="7">
    <source>
        <dbReference type="ARBA" id="ARBA00022737"/>
    </source>
</evidence>
<feature type="transmembrane region" description="Helical" evidence="14">
    <location>
        <begin position="163"/>
        <end position="183"/>
    </location>
</feature>
<dbReference type="Pfam" id="PF13855">
    <property type="entry name" value="LRR_8"/>
    <property type="match status" value="1"/>
</dbReference>
<feature type="transmembrane region" description="Helical" evidence="14">
    <location>
        <begin position="133"/>
        <end position="151"/>
    </location>
</feature>
<accession>A0A6N2LVV5</accession>
<dbReference type="SUPFAM" id="SSF52058">
    <property type="entry name" value="L domain-like"/>
    <property type="match status" value="1"/>
</dbReference>
<evidence type="ECO:0000256" key="2">
    <source>
        <dbReference type="ARBA" id="ARBA00008017"/>
    </source>
</evidence>
<keyword evidence="9" id="KW-0406">Ion transport</keyword>
<dbReference type="InterPro" id="IPR016688">
    <property type="entry name" value="MscS-like_plants/fungi"/>
</dbReference>
<feature type="region of interest" description="Disordered" evidence="13">
    <location>
        <begin position="219"/>
        <end position="246"/>
    </location>
</feature>
<dbReference type="FunFam" id="2.30.30.60:FF:000003">
    <property type="entry name" value="Predicted mechanosensitive ion channel"/>
    <property type="match status" value="1"/>
</dbReference>
<dbReference type="Pfam" id="PF00924">
    <property type="entry name" value="MS_channel_2nd"/>
    <property type="match status" value="1"/>
</dbReference>
<evidence type="ECO:0000256" key="10">
    <source>
        <dbReference type="ARBA" id="ARBA00023136"/>
    </source>
</evidence>
<dbReference type="GO" id="GO:0050982">
    <property type="term" value="P:detection of mechanical stimulus"/>
    <property type="evidence" value="ECO:0007669"/>
    <property type="project" value="TreeGrafter"/>
</dbReference>
<dbReference type="InterPro" id="IPR010920">
    <property type="entry name" value="LSM_dom_sf"/>
</dbReference>
<keyword evidence="12" id="KW-0407">Ion channel</keyword>
<feature type="region of interest" description="Disordered" evidence="13">
    <location>
        <begin position="1"/>
        <end position="113"/>
    </location>
</feature>
<dbReference type="FunFam" id="3.80.10.10:FF:000041">
    <property type="entry name" value="LRR receptor-like serine/threonine-protein kinase ERECTA"/>
    <property type="match status" value="1"/>
</dbReference>
<dbReference type="GO" id="GO:0005886">
    <property type="term" value="C:plasma membrane"/>
    <property type="evidence" value="ECO:0007669"/>
    <property type="project" value="TreeGrafter"/>
</dbReference>
<dbReference type="InterPro" id="IPR032675">
    <property type="entry name" value="LRR_dom_sf"/>
</dbReference>
<dbReference type="InterPro" id="IPR023408">
    <property type="entry name" value="MscS_beta-dom_sf"/>
</dbReference>
<dbReference type="InterPro" id="IPR001611">
    <property type="entry name" value="Leu-rich_rpt"/>
</dbReference>
<keyword evidence="8 14" id="KW-1133">Transmembrane helix</keyword>
<organism evidence="16">
    <name type="scientific">Salix viminalis</name>
    <name type="common">Common osier</name>
    <name type="synonym">Basket willow</name>
    <dbReference type="NCBI Taxonomy" id="40686"/>
    <lineage>
        <taxon>Eukaryota</taxon>
        <taxon>Viridiplantae</taxon>
        <taxon>Streptophyta</taxon>
        <taxon>Embryophyta</taxon>
        <taxon>Tracheophyta</taxon>
        <taxon>Spermatophyta</taxon>
        <taxon>Magnoliopsida</taxon>
        <taxon>eudicotyledons</taxon>
        <taxon>Gunneridae</taxon>
        <taxon>Pentapetalae</taxon>
        <taxon>rosids</taxon>
        <taxon>fabids</taxon>
        <taxon>Malpighiales</taxon>
        <taxon>Salicaceae</taxon>
        <taxon>Saliceae</taxon>
        <taxon>Salix</taxon>
    </lineage>
</organism>
<keyword evidence="3" id="KW-0813">Transport</keyword>
<gene>
    <name evidence="16" type="ORF">SVIM_LOCUS223285</name>
</gene>
<name>A0A6N2LVV5_SALVM</name>
<dbReference type="Gene3D" id="2.30.30.60">
    <property type="match status" value="1"/>
</dbReference>
<dbReference type="PANTHER" id="PTHR31618:SF26">
    <property type="entry name" value="MECHANOSENSITIVE ION CHANNEL PROTEIN"/>
    <property type="match status" value="1"/>
</dbReference>
<proteinExistence type="inferred from homology"/>
<dbReference type="PANTHER" id="PTHR31618">
    <property type="entry name" value="MECHANOSENSITIVE ION CHANNEL PROTEIN 5"/>
    <property type="match status" value="1"/>
</dbReference>
<evidence type="ECO:0000256" key="12">
    <source>
        <dbReference type="ARBA" id="ARBA00023303"/>
    </source>
</evidence>
<dbReference type="Gene3D" id="3.80.10.10">
    <property type="entry name" value="Ribonuclease Inhibitor"/>
    <property type="match status" value="1"/>
</dbReference>
<comment type="subcellular location">
    <subcellularLocation>
        <location evidence="1">Membrane</location>
        <topology evidence="1">Multi-pass membrane protein</topology>
    </subcellularLocation>
</comment>
<protein>
    <recommendedName>
        <fullName evidence="15">Mechanosensitive ion channel MscS domain-containing protein</fullName>
    </recommendedName>
</protein>
<evidence type="ECO:0000259" key="15">
    <source>
        <dbReference type="Pfam" id="PF00924"/>
    </source>
</evidence>
<dbReference type="InterPro" id="IPR006685">
    <property type="entry name" value="MscS_channel_2nd"/>
</dbReference>
<sequence>MEVKKQEYQKPNSDQVVLSVDQPDSKIKQTPPPQQADSKTLARTKTLRRLNFAKPKSRFTETNYPPPSKGIPESEDYFQLLDPSESGTSTDEDDDEEWCEYEGGGGEDDDVGEGYKSSTEKVLYFVFGLRKSFQHCAWLGLVLLAWISMFYEVHNRNKALKKLFRVLIAVLMGATIWLLKILLVKVLASSFHVATFFDRMKESVFHHYVLVALSGPPLEEDERQTPRRRTPRRERASPDIPVSKSKRATAWSVKRLGSYIKSSGLSTISRTVDDFGNARSEINSECEARGSAQRSFKNVAKPGANRLNPNILSSSCAHVVGWLLRVRHHSPGIGRRRSAFTEKSVIPVVVSEARSCDAGNQEKIWKFSVRVRIYKSGDFADIFSPFLNVLRYIEEEDLLRFLTTVEVHTIFPLFEGAVETGKITKSSFRNWVVHVYVERKALAHSLNDTKTAIRQLHRLASAIVTLIILVISLLVTGLATTKVLLLFTSQLLLVGFMFQNTCKSIFESIIFVFVMHPFDVGDRCVVDGVQMVVEEMNILTTVFLRYDAEKIYYPNSILHTKPISNFRRSPDMGDGVDITIDVSTSVEDFNALKKAIQVYIESKPKHWNPNHTLMVCEIENGKDLKLTLCVQHTMNHQNFGEKSNRRSELVFELKKIFDRLGIKYHLLPQQADLRHVDFSGNSLKGKIPSSITLLENLGSLNLYSNALTGAIPDNFGDLISLKNVSLGSNSLSGAIPDSMSPIPDLAYVDMSSNQLNGTVPKFFGEMKKLKYLNLEDNEFPGVLPFNLTFMKRLDVLMLYFFIY</sequence>
<evidence type="ECO:0000256" key="14">
    <source>
        <dbReference type="SAM" id="Phobius"/>
    </source>
</evidence>
<evidence type="ECO:0000256" key="4">
    <source>
        <dbReference type="ARBA" id="ARBA00022614"/>
    </source>
</evidence>
<evidence type="ECO:0000256" key="1">
    <source>
        <dbReference type="ARBA" id="ARBA00004141"/>
    </source>
</evidence>
<evidence type="ECO:0000256" key="11">
    <source>
        <dbReference type="ARBA" id="ARBA00023180"/>
    </source>
</evidence>
<reference evidence="16" key="1">
    <citation type="submission" date="2019-03" db="EMBL/GenBank/DDBJ databases">
        <authorList>
            <person name="Mank J."/>
            <person name="Almeida P."/>
        </authorList>
    </citation>
    <scope>NUCLEOTIDE SEQUENCE</scope>
    <source>
        <strain evidence="16">78183</strain>
    </source>
</reference>
<dbReference type="Pfam" id="PF00560">
    <property type="entry name" value="LRR_1"/>
    <property type="match status" value="1"/>
</dbReference>
<dbReference type="GO" id="GO:0008381">
    <property type="term" value="F:mechanosensitive monoatomic ion channel activity"/>
    <property type="evidence" value="ECO:0007669"/>
    <property type="project" value="TreeGrafter"/>
</dbReference>
<keyword evidence="7" id="KW-0677">Repeat</keyword>
<dbReference type="AlphaFoldDB" id="A0A6N2LVV5"/>
<evidence type="ECO:0000256" key="9">
    <source>
        <dbReference type="ARBA" id="ARBA00023065"/>
    </source>
</evidence>
<keyword evidence="10 14" id="KW-0472">Membrane</keyword>
<comment type="similarity">
    <text evidence="2">Belongs to the MscS (TC 1.A.23) family.</text>
</comment>
<keyword evidence="6" id="KW-0732">Signal</keyword>
<evidence type="ECO:0000256" key="8">
    <source>
        <dbReference type="ARBA" id="ARBA00022989"/>
    </source>
</evidence>
<keyword evidence="11" id="KW-0325">Glycoprotein</keyword>
<evidence type="ECO:0000256" key="13">
    <source>
        <dbReference type="SAM" id="MobiDB-lite"/>
    </source>
</evidence>
<keyword evidence="4" id="KW-0433">Leucine-rich repeat</keyword>
<evidence type="ECO:0000256" key="3">
    <source>
        <dbReference type="ARBA" id="ARBA00022448"/>
    </source>
</evidence>